<comment type="similarity">
    <text evidence="1 2">Belongs to the outer membrane factor (OMF) (TC 1.B.17) family.</text>
</comment>
<dbReference type="PANTHER" id="PTHR30203:SF33">
    <property type="entry name" value="BLR4455 PROTEIN"/>
    <property type="match status" value="1"/>
</dbReference>
<evidence type="ECO:0000313" key="5">
    <source>
        <dbReference type="EMBL" id="MDF2095051.1"/>
    </source>
</evidence>
<keyword evidence="2" id="KW-0449">Lipoprotein</keyword>
<comment type="subcellular location">
    <subcellularLocation>
        <location evidence="2">Cell membrane</location>
        <topology evidence="2">Lipid-anchor</topology>
    </subcellularLocation>
</comment>
<feature type="chain" id="PRO_5044971065" evidence="2">
    <location>
        <begin position="24"/>
        <end position="481"/>
    </location>
</feature>
<sequence length="481" mass="53228">MVDRRFCRGAALALVLFALGACAMGPDYEAPVVEVPDSWPAHLLLTSEERQDWTDWWTRFEEPQLDALVARALDDNLDIRLQVQRLQEARAQLGLARAERLPTLEGQGRAARERQSEATSRTPIDGGPENFYSLSATLGYEVDFWGRLAREEEAAAALLDESIFSRDAVRLNVVADVVATYFNLRAAQQQLRIVERALEARERTYALEDMRYRDGETDSLTLRQAESELQATRARLPAQREQVLLLESALATLVGMTPAELFDNLNFGEGSLNGIARPEGVPAVVPSELLRRRPDIRAAEAGLVANNALIGVAEAERFPQLNLSAFLGTAAISVGDLFTAASATRGVGAGLLGPIFDFGRGQARVESAEARRDQAETQYRITLRTAFREVRDALITYDTTGERMEMLQRQVEALQETLRLAELRYREGFVGFIDVLDAQRALLEAELALTEAQRDRLNATTTLFKAMGGGWTGEIAEAEAE</sequence>
<keyword evidence="3" id="KW-0175">Coiled coil</keyword>
<reference evidence="5 6" key="1">
    <citation type="submission" date="2023-03" db="EMBL/GenBank/DDBJ databases">
        <title>Fodinicurvata sp. CAU 1616 isolated from sea sendiment.</title>
        <authorList>
            <person name="Kim W."/>
        </authorList>
    </citation>
    <scope>NUCLEOTIDE SEQUENCE [LARGE SCALE GENOMIC DNA]</scope>
    <source>
        <strain evidence="5 6">CAU 1616</strain>
    </source>
</reference>
<name>A0ABT5YJQ7_9PROT</name>
<gene>
    <name evidence="5" type="ORF">P2G67_03575</name>
</gene>
<dbReference type="Gene3D" id="1.20.1600.10">
    <property type="entry name" value="Outer membrane efflux proteins (OEP)"/>
    <property type="match status" value="1"/>
</dbReference>
<dbReference type="PROSITE" id="PS51257">
    <property type="entry name" value="PROKAR_LIPOPROTEIN"/>
    <property type="match status" value="1"/>
</dbReference>
<dbReference type="Proteomes" id="UP001215503">
    <property type="component" value="Unassembled WGS sequence"/>
</dbReference>
<dbReference type="RefSeq" id="WP_275820099.1">
    <property type="nucleotide sequence ID" value="NZ_JARHUD010000002.1"/>
</dbReference>
<keyword evidence="2" id="KW-0472">Membrane</keyword>
<keyword evidence="2" id="KW-0732">Signal</keyword>
<dbReference type="EMBL" id="JARHUD010000002">
    <property type="protein sequence ID" value="MDF2095051.1"/>
    <property type="molecule type" value="Genomic_DNA"/>
</dbReference>
<dbReference type="Pfam" id="PF02321">
    <property type="entry name" value="OEP"/>
    <property type="match status" value="2"/>
</dbReference>
<dbReference type="InterPro" id="IPR010131">
    <property type="entry name" value="MdtP/NodT-like"/>
</dbReference>
<dbReference type="SUPFAM" id="SSF56954">
    <property type="entry name" value="Outer membrane efflux proteins (OEP)"/>
    <property type="match status" value="1"/>
</dbReference>
<protein>
    <submittedName>
        <fullName evidence="5">Efflux transporter outer membrane subunit</fullName>
    </submittedName>
</protein>
<feature type="coiled-coil region" evidence="3">
    <location>
        <begin position="365"/>
        <end position="460"/>
    </location>
</feature>
<feature type="coiled-coil region" evidence="3">
    <location>
        <begin position="184"/>
        <end position="242"/>
    </location>
</feature>
<comment type="caution">
    <text evidence="5">The sequence shown here is derived from an EMBL/GenBank/DDBJ whole genome shotgun (WGS) entry which is preliminary data.</text>
</comment>
<keyword evidence="2" id="KW-1134">Transmembrane beta strand</keyword>
<evidence type="ECO:0000256" key="4">
    <source>
        <dbReference type="SAM" id="MobiDB-lite"/>
    </source>
</evidence>
<dbReference type="NCBIfam" id="TIGR01845">
    <property type="entry name" value="outer_NodT"/>
    <property type="match status" value="1"/>
</dbReference>
<dbReference type="InterPro" id="IPR003423">
    <property type="entry name" value="OMP_efflux"/>
</dbReference>
<evidence type="ECO:0000256" key="1">
    <source>
        <dbReference type="ARBA" id="ARBA00007613"/>
    </source>
</evidence>
<keyword evidence="2" id="KW-0564">Palmitate</keyword>
<feature type="signal peptide" evidence="2">
    <location>
        <begin position="1"/>
        <end position="23"/>
    </location>
</feature>
<keyword evidence="6" id="KW-1185">Reference proteome</keyword>
<proteinExistence type="inferred from homology"/>
<evidence type="ECO:0000256" key="3">
    <source>
        <dbReference type="SAM" id="Coils"/>
    </source>
</evidence>
<dbReference type="Gene3D" id="2.20.200.10">
    <property type="entry name" value="Outer membrane efflux proteins (OEP)"/>
    <property type="match status" value="1"/>
</dbReference>
<feature type="region of interest" description="Disordered" evidence="4">
    <location>
        <begin position="105"/>
        <end position="126"/>
    </location>
</feature>
<organism evidence="5 6">
    <name type="scientific">Aquibaculum arenosum</name>
    <dbReference type="NCBI Taxonomy" id="3032591"/>
    <lineage>
        <taxon>Bacteria</taxon>
        <taxon>Pseudomonadati</taxon>
        <taxon>Pseudomonadota</taxon>
        <taxon>Alphaproteobacteria</taxon>
        <taxon>Rhodospirillales</taxon>
        <taxon>Rhodovibrionaceae</taxon>
        <taxon>Aquibaculum</taxon>
    </lineage>
</organism>
<accession>A0ABT5YJQ7</accession>
<dbReference type="PANTHER" id="PTHR30203">
    <property type="entry name" value="OUTER MEMBRANE CATION EFFLUX PROTEIN"/>
    <property type="match status" value="1"/>
</dbReference>
<keyword evidence="2" id="KW-0812">Transmembrane</keyword>
<evidence type="ECO:0000256" key="2">
    <source>
        <dbReference type="RuleBase" id="RU362097"/>
    </source>
</evidence>
<evidence type="ECO:0000313" key="6">
    <source>
        <dbReference type="Proteomes" id="UP001215503"/>
    </source>
</evidence>